<keyword evidence="1" id="KW-0507">mRNA processing</keyword>
<reference evidence="10" key="1">
    <citation type="submission" date="2017-02" db="UniProtKB">
        <authorList>
            <consortium name="WormBaseParasite"/>
        </authorList>
    </citation>
    <scope>IDENTIFICATION</scope>
</reference>
<proteinExistence type="predicted"/>
<dbReference type="SUPFAM" id="SSF109905">
    <property type="entry name" value="Surp module (SWAP domain)"/>
    <property type="match status" value="2"/>
</dbReference>
<dbReference type="WBParaSite" id="DME_0000789901-mRNA-1">
    <property type="protein sequence ID" value="DME_0000789901-mRNA-1"/>
    <property type="gene ID" value="DME_0000789901"/>
</dbReference>
<feature type="region of interest" description="Disordered" evidence="7">
    <location>
        <begin position="109"/>
        <end position="128"/>
    </location>
</feature>
<dbReference type="SMART" id="SM01141">
    <property type="entry name" value="DRY_EERY"/>
    <property type="match status" value="1"/>
</dbReference>
<evidence type="ECO:0000256" key="2">
    <source>
        <dbReference type="ARBA" id="ARBA00022737"/>
    </source>
</evidence>
<name>A0A0N4UJQ2_DRAME</name>
<dbReference type="SMART" id="SM00648">
    <property type="entry name" value="SWAP"/>
    <property type="match status" value="2"/>
</dbReference>
<dbReference type="InterPro" id="IPR019147">
    <property type="entry name" value="SWAP_N_domain"/>
</dbReference>
<dbReference type="PANTHER" id="PTHR13161:SF15">
    <property type="entry name" value="SPLICING FACTOR, SUPPRESSOR OF WHITE-APRICOT HOMOLOG"/>
    <property type="match status" value="1"/>
</dbReference>
<dbReference type="GO" id="GO:0000395">
    <property type="term" value="P:mRNA 5'-splice site recognition"/>
    <property type="evidence" value="ECO:0007669"/>
    <property type="project" value="TreeGrafter"/>
</dbReference>
<dbReference type="AlphaFoldDB" id="A0A0N4UJQ2"/>
<evidence type="ECO:0000256" key="5">
    <source>
        <dbReference type="ARBA" id="ARBA00023163"/>
    </source>
</evidence>
<evidence type="ECO:0000256" key="6">
    <source>
        <dbReference type="ARBA" id="ARBA00023187"/>
    </source>
</evidence>
<evidence type="ECO:0000259" key="8">
    <source>
        <dbReference type="PROSITE" id="PS50128"/>
    </source>
</evidence>
<sequence length="439" mass="51552">LYENDEKAEWIAEERHLIPYRNNPQLMFDRYDCRLNLNDLAEFDEYILLAENNETAPVDQCPTEALEEELCEEERYRDLYDIIHKDEEEAYKRHRAEIIFKYDIEKEESSSSEEEIDEPFQPPENIKLPVGMNLPESMKINAVIERTAMFVVAQGAQMEIVIKAKQRGKMEQFGFLEFDHPLNPYYKYISKMIREKKYNPKLHAPKKLKEEKEKRAELTKMNLASSLSAYISEDDDSDSNDGHYLHPLLMGGKKSNMDEYKDFPLIGPKTKEEQEIPKSSTPKIQYQLGKVKFYSDFYKMWNNYNHHLNKCVQANDMYSSLFNTAKSLESVNDVMSKDDYAEWYLSFYGEPPPSAIQPTVLPPPPDLTVAVNTAAEYVARYGCEAEYHLAGRSDLNMDFLVSTSPYYSYYQSRIRHYQWICAMEAQTARHQVHYKLLQY</sequence>
<evidence type="ECO:0000256" key="3">
    <source>
        <dbReference type="ARBA" id="ARBA00022884"/>
    </source>
</evidence>
<evidence type="ECO:0000256" key="4">
    <source>
        <dbReference type="ARBA" id="ARBA00023015"/>
    </source>
</evidence>
<organism evidence="9 10">
    <name type="scientific">Dracunculus medinensis</name>
    <name type="common">Guinea worm</name>
    <dbReference type="NCBI Taxonomy" id="318479"/>
    <lineage>
        <taxon>Eukaryota</taxon>
        <taxon>Metazoa</taxon>
        <taxon>Ecdysozoa</taxon>
        <taxon>Nematoda</taxon>
        <taxon>Chromadorea</taxon>
        <taxon>Rhabditida</taxon>
        <taxon>Spirurina</taxon>
        <taxon>Dracunculoidea</taxon>
        <taxon>Dracunculidae</taxon>
        <taxon>Dracunculus</taxon>
    </lineage>
</organism>
<keyword evidence="2" id="KW-0677">Repeat</keyword>
<dbReference type="Pfam" id="PF09750">
    <property type="entry name" value="DRY_EERY"/>
    <property type="match status" value="1"/>
</dbReference>
<dbReference type="Proteomes" id="UP000038040">
    <property type="component" value="Unplaced"/>
</dbReference>
<protein>
    <submittedName>
        <fullName evidence="10">SURP motif domain-containing protein</fullName>
    </submittedName>
</protein>
<keyword evidence="3" id="KW-0694">RNA-binding</keyword>
<feature type="domain" description="SURP motif" evidence="8">
    <location>
        <begin position="370"/>
        <end position="410"/>
    </location>
</feature>
<evidence type="ECO:0000313" key="9">
    <source>
        <dbReference type="Proteomes" id="UP000038040"/>
    </source>
</evidence>
<dbReference type="PROSITE" id="PS50128">
    <property type="entry name" value="SURP"/>
    <property type="match status" value="2"/>
</dbReference>
<keyword evidence="6" id="KW-0508">mRNA splicing</keyword>
<dbReference type="InterPro" id="IPR040397">
    <property type="entry name" value="SWAP"/>
</dbReference>
<accession>A0A0N4UJQ2</accession>
<evidence type="ECO:0000313" key="10">
    <source>
        <dbReference type="WBParaSite" id="DME_0000789901-mRNA-1"/>
    </source>
</evidence>
<dbReference type="Pfam" id="PF01805">
    <property type="entry name" value="Surp"/>
    <property type="match status" value="2"/>
</dbReference>
<dbReference type="GO" id="GO:0003723">
    <property type="term" value="F:RNA binding"/>
    <property type="evidence" value="ECO:0007669"/>
    <property type="project" value="UniProtKB-KW"/>
</dbReference>
<dbReference type="InterPro" id="IPR035967">
    <property type="entry name" value="SWAP/Surp_sf"/>
</dbReference>
<keyword evidence="5" id="KW-0804">Transcription</keyword>
<dbReference type="InterPro" id="IPR000061">
    <property type="entry name" value="Surp"/>
</dbReference>
<keyword evidence="4" id="KW-0805">Transcription regulation</keyword>
<dbReference type="Gene3D" id="1.10.10.790">
    <property type="entry name" value="Surp module"/>
    <property type="match status" value="2"/>
</dbReference>
<evidence type="ECO:0000256" key="1">
    <source>
        <dbReference type="ARBA" id="ARBA00022664"/>
    </source>
</evidence>
<feature type="domain" description="SURP motif" evidence="8">
    <location>
        <begin position="143"/>
        <end position="186"/>
    </location>
</feature>
<evidence type="ECO:0000256" key="7">
    <source>
        <dbReference type="SAM" id="MobiDB-lite"/>
    </source>
</evidence>
<dbReference type="PANTHER" id="PTHR13161">
    <property type="entry name" value="SPLICING FACTOR SUPPRESSOR OF WHITE APRICOT"/>
    <property type="match status" value="1"/>
</dbReference>